<feature type="transmembrane region" description="Helical" evidence="5">
    <location>
        <begin position="133"/>
        <end position="165"/>
    </location>
</feature>
<feature type="transmembrane region" description="Helical" evidence="5">
    <location>
        <begin position="249"/>
        <end position="269"/>
    </location>
</feature>
<keyword evidence="4 5" id="KW-0472">Membrane</keyword>
<evidence type="ECO:0000256" key="5">
    <source>
        <dbReference type="SAM" id="Phobius"/>
    </source>
</evidence>
<dbReference type="InterPro" id="IPR000537">
    <property type="entry name" value="UbiA_prenyltransferase"/>
</dbReference>
<gene>
    <name evidence="6" type="ORF">NPX13_g9685</name>
</gene>
<feature type="transmembrane region" description="Helical" evidence="5">
    <location>
        <begin position="301"/>
        <end position="318"/>
    </location>
</feature>
<dbReference type="Proteomes" id="UP001148614">
    <property type="component" value="Unassembled WGS sequence"/>
</dbReference>
<dbReference type="CDD" id="cd13965">
    <property type="entry name" value="PT_UbiA_3"/>
    <property type="match status" value="1"/>
</dbReference>
<evidence type="ECO:0000256" key="1">
    <source>
        <dbReference type="ARBA" id="ARBA00004141"/>
    </source>
</evidence>
<evidence type="ECO:0000256" key="4">
    <source>
        <dbReference type="ARBA" id="ARBA00023136"/>
    </source>
</evidence>
<dbReference type="VEuPathDB" id="FungiDB:F4678DRAFT_440430"/>
<evidence type="ECO:0000256" key="3">
    <source>
        <dbReference type="ARBA" id="ARBA00022989"/>
    </source>
</evidence>
<dbReference type="GO" id="GO:0016765">
    <property type="term" value="F:transferase activity, transferring alkyl or aryl (other than methyl) groups"/>
    <property type="evidence" value="ECO:0007669"/>
    <property type="project" value="InterPro"/>
</dbReference>
<keyword evidence="7" id="KW-1185">Reference proteome</keyword>
<keyword evidence="3 5" id="KW-1133">Transmembrane helix</keyword>
<dbReference type="AlphaFoldDB" id="A0A9W8N692"/>
<evidence type="ECO:0000313" key="6">
    <source>
        <dbReference type="EMBL" id="KAJ3558524.1"/>
    </source>
</evidence>
<keyword evidence="2 5" id="KW-0812">Transmembrane</keyword>
<feature type="transmembrane region" description="Helical" evidence="5">
    <location>
        <begin position="276"/>
        <end position="295"/>
    </location>
</feature>
<evidence type="ECO:0000256" key="2">
    <source>
        <dbReference type="ARBA" id="ARBA00022692"/>
    </source>
</evidence>
<dbReference type="InterPro" id="IPR050475">
    <property type="entry name" value="Prenyltransferase_related"/>
</dbReference>
<evidence type="ECO:0008006" key="8">
    <source>
        <dbReference type="Google" id="ProtNLM"/>
    </source>
</evidence>
<dbReference type="Pfam" id="PF01040">
    <property type="entry name" value="UbiA"/>
    <property type="match status" value="1"/>
</dbReference>
<comment type="subcellular location">
    <subcellularLocation>
        <location evidence="1">Membrane</location>
        <topology evidence="1">Multi-pass membrane protein</topology>
    </subcellularLocation>
</comment>
<proteinExistence type="predicted"/>
<organism evidence="6 7">
    <name type="scientific">Xylaria arbuscula</name>
    <dbReference type="NCBI Taxonomy" id="114810"/>
    <lineage>
        <taxon>Eukaryota</taxon>
        <taxon>Fungi</taxon>
        <taxon>Dikarya</taxon>
        <taxon>Ascomycota</taxon>
        <taxon>Pezizomycotina</taxon>
        <taxon>Sordariomycetes</taxon>
        <taxon>Xylariomycetidae</taxon>
        <taxon>Xylariales</taxon>
        <taxon>Xylariaceae</taxon>
        <taxon>Xylaria</taxon>
    </lineage>
</organism>
<dbReference type="PANTHER" id="PTHR42723:SF1">
    <property type="entry name" value="CHLOROPHYLL SYNTHASE, CHLOROPLASTIC"/>
    <property type="match status" value="1"/>
</dbReference>
<protein>
    <recommendedName>
        <fullName evidence="8">UbiA prenyltransferase</fullName>
    </recommendedName>
</protein>
<dbReference type="GO" id="GO:0016020">
    <property type="term" value="C:membrane"/>
    <property type="evidence" value="ECO:0007669"/>
    <property type="project" value="UniProtKB-SubCell"/>
</dbReference>
<name>A0A9W8N692_9PEZI</name>
<accession>A0A9W8N692</accession>
<dbReference type="EMBL" id="JANPWZ010002463">
    <property type="protein sequence ID" value="KAJ3558524.1"/>
    <property type="molecule type" value="Genomic_DNA"/>
</dbReference>
<reference evidence="6" key="1">
    <citation type="submission" date="2022-07" db="EMBL/GenBank/DDBJ databases">
        <title>Genome Sequence of Xylaria arbuscula.</title>
        <authorList>
            <person name="Buettner E."/>
        </authorList>
    </citation>
    <scope>NUCLEOTIDE SEQUENCE</scope>
    <source>
        <strain evidence="6">VT107</strain>
    </source>
</reference>
<dbReference type="PANTHER" id="PTHR42723">
    <property type="entry name" value="CHLOROPHYLL SYNTHASE"/>
    <property type="match status" value="1"/>
</dbReference>
<sequence>MASVSSNDQQQKVVQEHSVGYQQTLRHYLLRIIYFAETVYLFVYDNLGEVVCMSYVFGAAHATIASKLSMGPDLHMAEILPHTNRMILWSLSHLLIFNIQNQRHPAAVAEDLRNKPWRPLPARRITPQMTTRLMFVIYPIILLLSYHWGGMIPCLLLSFFCLWYNEWGGASDPFLKNLLNGLGFACFYAGPLEVATRYPVFAGDGKAAIWLGILCCAITTTSHTQDFRDVEGDRAVGRKTVPLVVGDTVARIMVAVGVAVWAIIACWFWGPAWTKILLAAVTGGTMVCSLFWYRTMEGDAFTWRLWAVWLLGLLILPMV</sequence>
<evidence type="ECO:0000313" key="7">
    <source>
        <dbReference type="Proteomes" id="UP001148614"/>
    </source>
</evidence>
<comment type="caution">
    <text evidence="6">The sequence shown here is derived from an EMBL/GenBank/DDBJ whole genome shotgun (WGS) entry which is preliminary data.</text>
</comment>